<keyword evidence="1" id="KW-0812">Transmembrane</keyword>
<dbReference type="PANTHER" id="PTHR24177">
    <property type="entry name" value="CASKIN"/>
    <property type="match status" value="1"/>
</dbReference>
<name>A0A7J6XH42_THATH</name>
<dbReference type="Proteomes" id="UP000554482">
    <property type="component" value="Unassembled WGS sequence"/>
</dbReference>
<protein>
    <submittedName>
        <fullName evidence="3">Ankyrin repeat-containing protein</fullName>
    </submittedName>
</protein>
<feature type="domain" description="PGG" evidence="2">
    <location>
        <begin position="19"/>
        <end position="132"/>
    </location>
</feature>
<feature type="transmembrane region" description="Helical" evidence="1">
    <location>
        <begin position="108"/>
        <end position="132"/>
    </location>
</feature>
<dbReference type="EMBL" id="JABWDY010000804">
    <property type="protein sequence ID" value="KAF5207900.1"/>
    <property type="molecule type" value="Genomic_DNA"/>
</dbReference>
<feature type="transmembrane region" description="Helical" evidence="1">
    <location>
        <begin position="26"/>
        <end position="45"/>
    </location>
</feature>
<dbReference type="GO" id="GO:0016020">
    <property type="term" value="C:membrane"/>
    <property type="evidence" value="ECO:0007669"/>
    <property type="project" value="TreeGrafter"/>
</dbReference>
<evidence type="ECO:0000256" key="1">
    <source>
        <dbReference type="SAM" id="Phobius"/>
    </source>
</evidence>
<reference evidence="3 4" key="1">
    <citation type="submission" date="2020-06" db="EMBL/GenBank/DDBJ databases">
        <title>Transcriptomic and genomic resources for Thalictrum thalictroides and T. hernandezii: Facilitating candidate gene discovery in an emerging model plant lineage.</title>
        <authorList>
            <person name="Arias T."/>
            <person name="Riano-Pachon D.M."/>
            <person name="Di Stilio V.S."/>
        </authorList>
    </citation>
    <scope>NUCLEOTIDE SEQUENCE [LARGE SCALE GENOMIC DNA]</scope>
    <source>
        <strain evidence="4">cv. WT478/WT964</strain>
        <tissue evidence="3">Leaves</tissue>
    </source>
</reference>
<keyword evidence="1" id="KW-0472">Membrane</keyword>
<evidence type="ECO:0000313" key="3">
    <source>
        <dbReference type="EMBL" id="KAF5207900.1"/>
    </source>
</evidence>
<dbReference type="OrthoDB" id="1652385at2759"/>
<dbReference type="InterPro" id="IPR026961">
    <property type="entry name" value="PGG_dom"/>
</dbReference>
<keyword evidence="4" id="KW-1185">Reference proteome</keyword>
<dbReference type="PANTHER" id="PTHR24177:SF365">
    <property type="entry name" value="ANKYRIN REPEAT-CONTAINING PROTEIN NPR4-LIKE ISOFORM X1"/>
    <property type="match status" value="1"/>
</dbReference>
<sequence length="185" mass="20812">MTPRELFAEEHTALVEKGEKWMKETAAGCMVVAALIATVVFTAAFTLPGGNKENSGDPNLLDSKMFMFFIIVDAISLFSSCSSMFIFLAILTSRYAEQDFLLSLPRKLILGLSSLFFSIGTMIAAFCATLIIEVRHKNYWVPIASTILAVIPLTLFIVLQCPLLLEMFYKTYGRRRYFAKKIWLP</sequence>
<gene>
    <name evidence="3" type="ORF">FRX31_002513</name>
</gene>
<comment type="caution">
    <text evidence="3">The sequence shown here is derived from an EMBL/GenBank/DDBJ whole genome shotgun (WGS) entry which is preliminary data.</text>
</comment>
<evidence type="ECO:0000259" key="2">
    <source>
        <dbReference type="Pfam" id="PF13962"/>
    </source>
</evidence>
<proteinExistence type="predicted"/>
<accession>A0A7J6XH42</accession>
<dbReference type="AlphaFoldDB" id="A0A7J6XH42"/>
<evidence type="ECO:0000313" key="4">
    <source>
        <dbReference type="Proteomes" id="UP000554482"/>
    </source>
</evidence>
<dbReference type="Pfam" id="PF13962">
    <property type="entry name" value="PGG"/>
    <property type="match status" value="1"/>
</dbReference>
<keyword evidence="1" id="KW-1133">Transmembrane helix</keyword>
<feature type="transmembrane region" description="Helical" evidence="1">
    <location>
        <begin position="65"/>
        <end position="88"/>
    </location>
</feature>
<feature type="transmembrane region" description="Helical" evidence="1">
    <location>
        <begin position="138"/>
        <end position="165"/>
    </location>
</feature>
<organism evidence="3 4">
    <name type="scientific">Thalictrum thalictroides</name>
    <name type="common">Rue-anemone</name>
    <name type="synonym">Anemone thalictroides</name>
    <dbReference type="NCBI Taxonomy" id="46969"/>
    <lineage>
        <taxon>Eukaryota</taxon>
        <taxon>Viridiplantae</taxon>
        <taxon>Streptophyta</taxon>
        <taxon>Embryophyta</taxon>
        <taxon>Tracheophyta</taxon>
        <taxon>Spermatophyta</taxon>
        <taxon>Magnoliopsida</taxon>
        <taxon>Ranunculales</taxon>
        <taxon>Ranunculaceae</taxon>
        <taxon>Thalictroideae</taxon>
        <taxon>Thalictrum</taxon>
    </lineage>
</organism>